<accession>A0A098SAC5</accession>
<reference evidence="2 3" key="1">
    <citation type="journal article" date="2014" name="Int. J. Syst. Evol. Microbiol.">
        <title>Phaeodactylibacter xiamenensis gen. nov., sp. nov., a member of the family Saprospiraceae isolated from the marine alga Phaeodactylum tricornutum.</title>
        <authorList>
            <person name="Chen Z.Jr."/>
            <person name="Lei X."/>
            <person name="Lai Q."/>
            <person name="Li Y."/>
            <person name="Zhang B."/>
            <person name="Zhang J."/>
            <person name="Zhang H."/>
            <person name="Yang L."/>
            <person name="Zheng W."/>
            <person name="Tian Y."/>
            <person name="Yu Z."/>
            <person name="Xu H.Jr."/>
            <person name="Zheng T."/>
        </authorList>
    </citation>
    <scope>NUCLEOTIDE SEQUENCE [LARGE SCALE GENOMIC DNA]</scope>
    <source>
        <strain evidence="2 3">KD52</strain>
    </source>
</reference>
<evidence type="ECO:0000313" key="2">
    <source>
        <dbReference type="EMBL" id="KGE89075.1"/>
    </source>
</evidence>
<dbReference type="AlphaFoldDB" id="A0A098SAC5"/>
<keyword evidence="1" id="KW-0472">Membrane</keyword>
<keyword evidence="1" id="KW-0812">Transmembrane</keyword>
<dbReference type="STRING" id="1524460.IX84_04670"/>
<gene>
    <name evidence="2" type="ORF">IX84_04670</name>
</gene>
<evidence type="ECO:0000256" key="1">
    <source>
        <dbReference type="SAM" id="Phobius"/>
    </source>
</evidence>
<keyword evidence="3" id="KW-1185">Reference proteome</keyword>
<name>A0A098SAC5_9BACT</name>
<comment type="caution">
    <text evidence="2">The sequence shown here is derived from an EMBL/GenBank/DDBJ whole genome shotgun (WGS) entry which is preliminary data.</text>
</comment>
<keyword evidence="1" id="KW-1133">Transmembrane helix</keyword>
<dbReference type="EMBL" id="JPOS01000012">
    <property type="protein sequence ID" value="KGE89075.1"/>
    <property type="molecule type" value="Genomic_DNA"/>
</dbReference>
<organism evidence="2 3">
    <name type="scientific">Phaeodactylibacter xiamenensis</name>
    <dbReference type="NCBI Taxonomy" id="1524460"/>
    <lineage>
        <taxon>Bacteria</taxon>
        <taxon>Pseudomonadati</taxon>
        <taxon>Bacteroidota</taxon>
        <taxon>Saprospiria</taxon>
        <taxon>Saprospirales</taxon>
        <taxon>Haliscomenobacteraceae</taxon>
        <taxon>Phaeodactylibacter</taxon>
    </lineage>
</organism>
<dbReference type="Proteomes" id="UP000029736">
    <property type="component" value="Unassembled WGS sequence"/>
</dbReference>
<proteinExistence type="predicted"/>
<evidence type="ECO:0000313" key="3">
    <source>
        <dbReference type="Proteomes" id="UP000029736"/>
    </source>
</evidence>
<feature type="transmembrane region" description="Helical" evidence="1">
    <location>
        <begin position="82"/>
        <end position="103"/>
    </location>
</feature>
<dbReference type="RefSeq" id="WP_044216884.1">
    <property type="nucleotide sequence ID" value="NZ_JBKAGJ010000001.1"/>
</dbReference>
<protein>
    <submittedName>
        <fullName evidence="2">Uncharacterized protein</fullName>
    </submittedName>
</protein>
<sequence length="131" mass="14524">MKDEAYYQGLLARSFDEELDDGDRADLEQALRTSFELRQQAGQYRKLREAFRSMPAPESKAFTDAVMQKVKQTVADRVPVRWLYWAAAASIAVILLAGGSVYWSAGSFSPDALVGVSELAPEDAVTLLQAY</sequence>